<evidence type="ECO:0000313" key="2">
    <source>
        <dbReference type="Proteomes" id="UP001165289"/>
    </source>
</evidence>
<organism evidence="1 2">
    <name type="scientific">Oopsacas minuta</name>
    <dbReference type="NCBI Taxonomy" id="111878"/>
    <lineage>
        <taxon>Eukaryota</taxon>
        <taxon>Metazoa</taxon>
        <taxon>Porifera</taxon>
        <taxon>Hexactinellida</taxon>
        <taxon>Hexasterophora</taxon>
        <taxon>Lyssacinosida</taxon>
        <taxon>Leucopsacidae</taxon>
        <taxon>Oopsacas</taxon>
    </lineage>
</organism>
<comment type="caution">
    <text evidence="1">The sequence shown here is derived from an EMBL/GenBank/DDBJ whole genome shotgun (WGS) entry which is preliminary data.</text>
</comment>
<dbReference type="AlphaFoldDB" id="A0AAV7JDD3"/>
<protein>
    <submittedName>
        <fullName evidence="1">Uncharacterized protein</fullName>
    </submittedName>
</protein>
<reference evidence="1 2" key="1">
    <citation type="journal article" date="2023" name="BMC Biol.">
        <title>The compact genome of the sponge Oopsacas minuta (Hexactinellida) is lacking key metazoan core genes.</title>
        <authorList>
            <person name="Santini S."/>
            <person name="Schenkelaars Q."/>
            <person name="Jourda C."/>
            <person name="Duchesne M."/>
            <person name="Belahbib H."/>
            <person name="Rocher C."/>
            <person name="Selva M."/>
            <person name="Riesgo A."/>
            <person name="Vervoort M."/>
            <person name="Leys S.P."/>
            <person name="Kodjabachian L."/>
            <person name="Le Bivic A."/>
            <person name="Borchiellini C."/>
            <person name="Claverie J.M."/>
            <person name="Renard E."/>
        </authorList>
    </citation>
    <scope>NUCLEOTIDE SEQUENCE [LARGE SCALE GENOMIC DNA]</scope>
    <source>
        <strain evidence="1">SPO-2</strain>
    </source>
</reference>
<sequence>MISKLKFIEYKIATLNKKLETAEVQNVSSKTIQSDNEKTIRRLVAELQQQRNQTPAPKHDPEVEELNRKIAIMDCEHRKLECNVKR</sequence>
<accession>A0AAV7JDD3</accession>
<gene>
    <name evidence="1" type="ORF">LOD99_12826</name>
</gene>
<dbReference type="Proteomes" id="UP001165289">
    <property type="component" value="Unassembled WGS sequence"/>
</dbReference>
<proteinExistence type="predicted"/>
<name>A0AAV7JDD3_9METZ</name>
<keyword evidence="2" id="KW-1185">Reference proteome</keyword>
<dbReference type="EMBL" id="JAKMXF010000354">
    <property type="protein sequence ID" value="KAI6646705.1"/>
    <property type="molecule type" value="Genomic_DNA"/>
</dbReference>
<evidence type="ECO:0000313" key="1">
    <source>
        <dbReference type="EMBL" id="KAI6646705.1"/>
    </source>
</evidence>